<keyword evidence="1" id="KW-0472">Membrane</keyword>
<organism evidence="2 3">
    <name type="scientific">Mya arenaria</name>
    <name type="common">Soft-shell clam</name>
    <dbReference type="NCBI Taxonomy" id="6604"/>
    <lineage>
        <taxon>Eukaryota</taxon>
        <taxon>Metazoa</taxon>
        <taxon>Spiralia</taxon>
        <taxon>Lophotrochozoa</taxon>
        <taxon>Mollusca</taxon>
        <taxon>Bivalvia</taxon>
        <taxon>Autobranchia</taxon>
        <taxon>Heteroconchia</taxon>
        <taxon>Euheterodonta</taxon>
        <taxon>Imparidentia</taxon>
        <taxon>Neoheterodontei</taxon>
        <taxon>Myida</taxon>
        <taxon>Myoidea</taxon>
        <taxon>Myidae</taxon>
        <taxon>Mya</taxon>
    </lineage>
</organism>
<dbReference type="Proteomes" id="UP001164746">
    <property type="component" value="Chromosome 13"/>
</dbReference>
<reference evidence="2" key="1">
    <citation type="submission" date="2022-11" db="EMBL/GenBank/DDBJ databases">
        <title>Centuries of genome instability and evolution in soft-shell clam transmissible cancer (bioRxiv).</title>
        <authorList>
            <person name="Hart S.F.M."/>
            <person name="Yonemitsu M.A."/>
            <person name="Giersch R.M."/>
            <person name="Beal B.F."/>
            <person name="Arriagada G."/>
            <person name="Davis B.W."/>
            <person name="Ostrander E.A."/>
            <person name="Goff S.P."/>
            <person name="Metzger M.J."/>
        </authorList>
    </citation>
    <scope>NUCLEOTIDE SEQUENCE</scope>
    <source>
        <strain evidence="2">MELC-2E11</strain>
        <tissue evidence="2">Siphon/mantle</tissue>
    </source>
</reference>
<sequence length="178" mass="20136">MGLWQGCREANGSWMCTNEIFEDEVFQSGSDWHVGSQVMMTLALILLFLLEFVLLGYVCIHRFQKYKNKLVAFIIGLSVSAGALTLTTIILVAIEASRAPRGHLEWSYGMLLLALSFEILCFGIVLFNAYQNRLLGKSMTRASERRDMVETASMDDNPFSYVNQTFTIVDLHLDETAY</sequence>
<dbReference type="EMBL" id="CP111024">
    <property type="protein sequence ID" value="WAR23465.1"/>
    <property type="molecule type" value="Genomic_DNA"/>
</dbReference>
<evidence type="ECO:0000313" key="3">
    <source>
        <dbReference type="Proteomes" id="UP001164746"/>
    </source>
</evidence>
<keyword evidence="1" id="KW-1133">Transmembrane helix</keyword>
<feature type="transmembrane region" description="Helical" evidence="1">
    <location>
        <begin position="106"/>
        <end position="130"/>
    </location>
</feature>
<keyword evidence="1" id="KW-0812">Transmembrane</keyword>
<protein>
    <submittedName>
        <fullName evidence="2">Uncharacterized protein</fullName>
    </submittedName>
</protein>
<keyword evidence="3" id="KW-1185">Reference proteome</keyword>
<evidence type="ECO:0000256" key="1">
    <source>
        <dbReference type="SAM" id="Phobius"/>
    </source>
</evidence>
<dbReference type="Gene3D" id="1.20.140.150">
    <property type="match status" value="1"/>
</dbReference>
<proteinExistence type="predicted"/>
<evidence type="ECO:0000313" key="2">
    <source>
        <dbReference type="EMBL" id="WAR23465.1"/>
    </source>
</evidence>
<feature type="transmembrane region" description="Helical" evidence="1">
    <location>
        <begin position="38"/>
        <end position="58"/>
    </location>
</feature>
<feature type="transmembrane region" description="Helical" evidence="1">
    <location>
        <begin position="70"/>
        <end position="94"/>
    </location>
</feature>
<name>A0ABY7FMN9_MYAAR</name>
<accession>A0ABY7FMN9</accession>
<gene>
    <name evidence="2" type="ORF">MAR_037134</name>
</gene>